<keyword evidence="2" id="KW-1185">Reference proteome</keyword>
<dbReference type="AlphaFoldDB" id="A0A498HRK6"/>
<reference evidence="1 2" key="1">
    <citation type="submission" date="2018-10" db="EMBL/GenBank/DDBJ databases">
        <title>A high-quality apple genome assembly.</title>
        <authorList>
            <person name="Hu J."/>
        </authorList>
    </citation>
    <scope>NUCLEOTIDE SEQUENCE [LARGE SCALE GENOMIC DNA]</scope>
    <source>
        <strain evidence="2">cv. HFTH1</strain>
        <tissue evidence="1">Young leaf</tissue>
    </source>
</reference>
<accession>A0A498HRK6</accession>
<protein>
    <submittedName>
        <fullName evidence="1">Uncharacterized protein</fullName>
    </submittedName>
</protein>
<evidence type="ECO:0000313" key="2">
    <source>
        <dbReference type="Proteomes" id="UP000290289"/>
    </source>
</evidence>
<comment type="caution">
    <text evidence="1">The sequence shown here is derived from an EMBL/GenBank/DDBJ whole genome shotgun (WGS) entry which is preliminary data.</text>
</comment>
<dbReference type="Proteomes" id="UP000290289">
    <property type="component" value="Chromosome 15"/>
</dbReference>
<sequence length="84" mass="9188">MTVVATAVMGDDGESMVCDLESGVGELGSKTWVLWDVIEEESSSGGGRDSPRRWWSETGFFVRDDVEEEKSGRLKSNRSLGDGE</sequence>
<gene>
    <name evidence="1" type="ORF">DVH24_016231</name>
</gene>
<dbReference type="EMBL" id="RDQH01000341">
    <property type="protein sequence ID" value="RXH73409.1"/>
    <property type="molecule type" value="Genomic_DNA"/>
</dbReference>
<proteinExistence type="predicted"/>
<name>A0A498HRK6_MALDO</name>
<organism evidence="1 2">
    <name type="scientific">Malus domestica</name>
    <name type="common">Apple</name>
    <name type="synonym">Pyrus malus</name>
    <dbReference type="NCBI Taxonomy" id="3750"/>
    <lineage>
        <taxon>Eukaryota</taxon>
        <taxon>Viridiplantae</taxon>
        <taxon>Streptophyta</taxon>
        <taxon>Embryophyta</taxon>
        <taxon>Tracheophyta</taxon>
        <taxon>Spermatophyta</taxon>
        <taxon>Magnoliopsida</taxon>
        <taxon>eudicotyledons</taxon>
        <taxon>Gunneridae</taxon>
        <taxon>Pentapetalae</taxon>
        <taxon>rosids</taxon>
        <taxon>fabids</taxon>
        <taxon>Rosales</taxon>
        <taxon>Rosaceae</taxon>
        <taxon>Amygdaloideae</taxon>
        <taxon>Maleae</taxon>
        <taxon>Malus</taxon>
    </lineage>
</organism>
<evidence type="ECO:0000313" key="1">
    <source>
        <dbReference type="EMBL" id="RXH73409.1"/>
    </source>
</evidence>